<organism evidence="2 3">
    <name type="scientific">Methylorubrum extorquens</name>
    <name type="common">Methylobacterium dichloromethanicum</name>
    <name type="synonym">Methylobacterium extorquens</name>
    <dbReference type="NCBI Taxonomy" id="408"/>
    <lineage>
        <taxon>Bacteria</taxon>
        <taxon>Pseudomonadati</taxon>
        <taxon>Pseudomonadota</taxon>
        <taxon>Alphaproteobacteria</taxon>
        <taxon>Hyphomicrobiales</taxon>
        <taxon>Methylobacteriaceae</taxon>
        <taxon>Methylorubrum</taxon>
    </lineage>
</organism>
<evidence type="ECO:0000259" key="1">
    <source>
        <dbReference type="Pfam" id="PF02602"/>
    </source>
</evidence>
<dbReference type="AlphaFoldDB" id="A0A1S1P3L8"/>
<sequence>MRIWVSRPEPGASRTARRLTELGHAALVAPVLRIAPSDGPPPTGRFDGLILTSANAAAPLAAAGLPEAPVFAVGTRTAERADRAGLRSVHCADGDAVSLARLVAAHVRPGGTLLHAAGEDRKAEPAASLTAAGYRVTTWTAYAALAEAALPEPVVQGLMGRDGAPPLAAALHFSRRSAEIAVHLSGKAGLGGAFRALAHYCLSPDVALGLVELGVAAHFVAARPSEEALLAGLAASD</sequence>
<dbReference type="SUPFAM" id="SSF69618">
    <property type="entry name" value="HemD-like"/>
    <property type="match status" value="1"/>
</dbReference>
<reference evidence="2 3" key="1">
    <citation type="submission" date="2016-10" db="EMBL/GenBank/DDBJ databases">
        <title>Draft genome sequence of Methylobacterium extorquens CP3, a seed endophyte of Crotalaria pumila with plant growth-promoting and metal tolerance properties.</title>
        <authorList>
            <person name="Sanchez-Lopez A.S."/>
            <person name="Van Hamme J.D."/>
            <person name="Thijs S."/>
            <person name="Mcammond B.M."/>
            <person name="Stevens V."/>
            <person name="Gonzalez-Chavez M.D.C."/>
            <person name="Vangronsveld J."/>
        </authorList>
    </citation>
    <scope>NUCLEOTIDE SEQUENCE [LARGE SCALE GENOMIC DNA]</scope>
    <source>
        <strain evidence="2 3">CP3</strain>
    </source>
</reference>
<gene>
    <name evidence="2" type="ORF">BK022_26255</name>
</gene>
<proteinExistence type="predicted"/>
<dbReference type="Proteomes" id="UP000180215">
    <property type="component" value="Unassembled WGS sequence"/>
</dbReference>
<dbReference type="Pfam" id="PF02602">
    <property type="entry name" value="HEM4"/>
    <property type="match status" value="1"/>
</dbReference>
<dbReference type="EMBL" id="MNAO01000574">
    <property type="protein sequence ID" value="OHV14514.1"/>
    <property type="molecule type" value="Genomic_DNA"/>
</dbReference>
<dbReference type="InterPro" id="IPR003754">
    <property type="entry name" value="4pyrrol_synth_uPrphyn_synth"/>
</dbReference>
<protein>
    <submittedName>
        <fullName evidence="2">Uroporphyrinogen III synthase</fullName>
    </submittedName>
</protein>
<evidence type="ECO:0000313" key="2">
    <source>
        <dbReference type="EMBL" id="OHV14514.1"/>
    </source>
</evidence>
<dbReference type="Gene3D" id="3.40.50.10090">
    <property type="match status" value="2"/>
</dbReference>
<name>A0A1S1P3L8_METEX</name>
<dbReference type="GO" id="GO:0004852">
    <property type="term" value="F:uroporphyrinogen-III synthase activity"/>
    <property type="evidence" value="ECO:0007669"/>
    <property type="project" value="InterPro"/>
</dbReference>
<dbReference type="CDD" id="cd06578">
    <property type="entry name" value="HemD"/>
    <property type="match status" value="1"/>
</dbReference>
<comment type="caution">
    <text evidence="2">The sequence shown here is derived from an EMBL/GenBank/DDBJ whole genome shotgun (WGS) entry which is preliminary data.</text>
</comment>
<accession>A0A1S1P3L8</accession>
<feature type="domain" description="Tetrapyrrole biosynthesis uroporphyrinogen III synthase" evidence="1">
    <location>
        <begin position="14"/>
        <end position="230"/>
    </location>
</feature>
<dbReference type="GO" id="GO:0033014">
    <property type="term" value="P:tetrapyrrole biosynthetic process"/>
    <property type="evidence" value="ECO:0007669"/>
    <property type="project" value="InterPro"/>
</dbReference>
<dbReference type="InterPro" id="IPR036108">
    <property type="entry name" value="4pyrrol_syn_uPrphyn_synt_sf"/>
</dbReference>
<evidence type="ECO:0000313" key="3">
    <source>
        <dbReference type="Proteomes" id="UP000180215"/>
    </source>
</evidence>